<evidence type="ECO:0000313" key="1">
    <source>
        <dbReference type="EMBL" id="KAJ8615962.1"/>
    </source>
</evidence>
<name>A0ACC2K4V2_PERAE</name>
<evidence type="ECO:0000313" key="2">
    <source>
        <dbReference type="Proteomes" id="UP001234297"/>
    </source>
</evidence>
<dbReference type="EMBL" id="CM056820">
    <property type="protein sequence ID" value="KAJ8615962.1"/>
    <property type="molecule type" value="Genomic_DNA"/>
</dbReference>
<sequence>MVVKVFLLLFLFHGILPLTQCVNPGECYGRWIYIRNLLSRFNVDLLAHCSDYPIYCNFCPYITNHGLGPRTFNGSHCWYRTHPHMLELIFHRRMLEYPWLTASPACADAVFLPYYASVIFPMS</sequence>
<reference evidence="1 2" key="1">
    <citation type="journal article" date="2022" name="Hortic Res">
        <title>A haplotype resolved chromosomal level avocado genome allows analysis of novel avocado genes.</title>
        <authorList>
            <person name="Nath O."/>
            <person name="Fletcher S.J."/>
            <person name="Hayward A."/>
            <person name="Shaw L.M."/>
            <person name="Masouleh A.K."/>
            <person name="Furtado A."/>
            <person name="Henry R.J."/>
            <person name="Mitter N."/>
        </authorList>
    </citation>
    <scope>NUCLEOTIDE SEQUENCE [LARGE SCALE GENOMIC DNA]</scope>
    <source>
        <strain evidence="2">cv. Hass</strain>
    </source>
</reference>
<keyword evidence="2" id="KW-1185">Reference proteome</keyword>
<accession>A0ACC2K4V2</accession>
<organism evidence="1 2">
    <name type="scientific">Persea americana</name>
    <name type="common">Avocado</name>
    <dbReference type="NCBI Taxonomy" id="3435"/>
    <lineage>
        <taxon>Eukaryota</taxon>
        <taxon>Viridiplantae</taxon>
        <taxon>Streptophyta</taxon>
        <taxon>Embryophyta</taxon>
        <taxon>Tracheophyta</taxon>
        <taxon>Spermatophyta</taxon>
        <taxon>Magnoliopsida</taxon>
        <taxon>Magnoliidae</taxon>
        <taxon>Laurales</taxon>
        <taxon>Lauraceae</taxon>
        <taxon>Persea</taxon>
    </lineage>
</organism>
<comment type="caution">
    <text evidence="1">The sequence shown here is derived from an EMBL/GenBank/DDBJ whole genome shotgun (WGS) entry which is preliminary data.</text>
</comment>
<dbReference type="Proteomes" id="UP001234297">
    <property type="component" value="Chromosome 12"/>
</dbReference>
<gene>
    <name evidence="1" type="ORF">MRB53_035334</name>
</gene>
<protein>
    <submittedName>
        <fullName evidence="1">Uncharacterized protein</fullName>
    </submittedName>
</protein>
<proteinExistence type="predicted"/>